<evidence type="ECO:0000313" key="1">
    <source>
        <dbReference type="EMBL" id="OSC36134.1"/>
    </source>
</evidence>
<dbReference type="AlphaFoldDB" id="A0A7I7SCA2"/>
<dbReference type="InterPro" id="IPR046595">
    <property type="entry name" value="DUF6653"/>
</dbReference>
<gene>
    <name evidence="1" type="ORF">B8W67_00905</name>
</gene>
<comment type="caution">
    <text evidence="1">The sequence shown here is derived from an EMBL/GenBank/DDBJ whole genome shotgun (WGS) entry which is preliminary data.</text>
</comment>
<dbReference type="RefSeq" id="WP_085301876.1">
    <property type="nucleotide sequence ID" value="NZ_AP022594.1"/>
</dbReference>
<sequence>MSRPARWRRAVFARHANPRSAWSRWASTPLLLVPVWTRRWRHAAPVALWFAVNPVLFAPPRDTSAWSTRAMLGEEQWIVDRPRDAALALNAVASLALGVALLAARRRRPRAMLGATATAMAVTLGYWALMVRYHDQAGHGAPPALRR</sequence>
<dbReference type="Proteomes" id="UP000193577">
    <property type="component" value="Unassembled WGS sequence"/>
</dbReference>
<accession>A0A7I7SCA2</accession>
<reference evidence="1 2" key="1">
    <citation type="submission" date="2017-04" db="EMBL/GenBank/DDBJ databases">
        <title>The new phylogeny of genus Mycobacterium.</title>
        <authorList>
            <person name="Tortoli E."/>
            <person name="Trovato A."/>
            <person name="Cirillo D.M."/>
        </authorList>
    </citation>
    <scope>NUCLEOTIDE SEQUENCE [LARGE SCALE GENOMIC DNA]</scope>
    <source>
        <strain evidence="1 2">KCTC 19819</strain>
    </source>
</reference>
<evidence type="ECO:0000313" key="2">
    <source>
        <dbReference type="Proteomes" id="UP000193577"/>
    </source>
</evidence>
<proteinExistence type="predicted"/>
<dbReference type="Pfam" id="PF20358">
    <property type="entry name" value="DUF6653"/>
    <property type="match status" value="1"/>
</dbReference>
<organism evidence="1 2">
    <name type="scientific">Mycolicibacillus koreensis</name>
    <dbReference type="NCBI Taxonomy" id="1069220"/>
    <lineage>
        <taxon>Bacteria</taxon>
        <taxon>Bacillati</taxon>
        <taxon>Actinomycetota</taxon>
        <taxon>Actinomycetes</taxon>
        <taxon>Mycobacteriales</taxon>
        <taxon>Mycobacteriaceae</taxon>
        <taxon>Mycolicibacillus</taxon>
    </lineage>
</organism>
<protein>
    <submittedName>
        <fullName evidence="1">Uncharacterized protein</fullName>
    </submittedName>
</protein>
<name>A0A7I7SCA2_9MYCO</name>
<dbReference type="EMBL" id="NCXO01000001">
    <property type="protein sequence ID" value="OSC36134.1"/>
    <property type="molecule type" value="Genomic_DNA"/>
</dbReference>
<keyword evidence="2" id="KW-1185">Reference proteome</keyword>
<dbReference type="OrthoDB" id="1442233at2"/>